<dbReference type="AlphaFoldDB" id="A0A844AM23"/>
<dbReference type="EMBL" id="WIXK01000004">
    <property type="protein sequence ID" value="MQY42919.1"/>
    <property type="molecule type" value="Genomic_DNA"/>
</dbReference>
<sequence>MHISPITEPISVSGAVAKTARAAHGTDAFGSGHTAVFTQIDAVKARYDMTNISAREVDQTAKDLMNAGYKDIVQIGRLLIQGEQWHLQQDVMLADATRETGVAYEIAPMDPTQKLNLVAKAEADIEYLLSIGKDTKYAKEFLGFLKSFYGKNNAIPAASTRVAAAAEAALARQNTTLN</sequence>
<organism evidence="1 2">
    <name type="scientific">Tritonibacter aquimaris</name>
    <dbReference type="NCBI Taxonomy" id="2663379"/>
    <lineage>
        <taxon>Bacteria</taxon>
        <taxon>Pseudomonadati</taxon>
        <taxon>Pseudomonadota</taxon>
        <taxon>Alphaproteobacteria</taxon>
        <taxon>Rhodobacterales</taxon>
        <taxon>Paracoccaceae</taxon>
        <taxon>Tritonibacter</taxon>
    </lineage>
</organism>
<proteinExistence type="predicted"/>
<evidence type="ECO:0000313" key="2">
    <source>
        <dbReference type="Proteomes" id="UP000436694"/>
    </source>
</evidence>
<evidence type="ECO:0000313" key="1">
    <source>
        <dbReference type="EMBL" id="MQY42919.1"/>
    </source>
</evidence>
<dbReference type="RefSeq" id="WP_153547549.1">
    <property type="nucleotide sequence ID" value="NZ_WIXK01000004.1"/>
</dbReference>
<keyword evidence="2" id="KW-1185">Reference proteome</keyword>
<dbReference type="Proteomes" id="UP000436694">
    <property type="component" value="Unassembled WGS sequence"/>
</dbReference>
<accession>A0A844AM23</accession>
<name>A0A844AM23_9RHOB</name>
<protein>
    <submittedName>
        <fullName evidence="1">Uncharacterized protein</fullName>
    </submittedName>
</protein>
<reference evidence="1 2" key="1">
    <citation type="submission" date="2019-10" db="EMBL/GenBank/DDBJ databases">
        <title>Epibacterium sp. nov., isolated from seawater.</title>
        <authorList>
            <person name="Zhang X."/>
            <person name="Li N."/>
        </authorList>
    </citation>
    <scope>NUCLEOTIDE SEQUENCE [LARGE SCALE GENOMIC DNA]</scope>
    <source>
        <strain evidence="1 2">SM1969</strain>
    </source>
</reference>
<comment type="caution">
    <text evidence="1">The sequence shown here is derived from an EMBL/GenBank/DDBJ whole genome shotgun (WGS) entry which is preliminary data.</text>
</comment>
<gene>
    <name evidence="1" type="ORF">GG681_09710</name>
</gene>